<keyword evidence="5 8" id="KW-0507">mRNA processing</keyword>
<evidence type="ECO:0000256" key="4">
    <source>
        <dbReference type="ARBA" id="ARBA00022640"/>
    </source>
</evidence>
<dbReference type="GO" id="GO:0006397">
    <property type="term" value="P:mRNA processing"/>
    <property type="evidence" value="ECO:0007669"/>
    <property type="project" value="UniProtKB-KW"/>
</dbReference>
<keyword evidence="3 9" id="KW-0150">Chloroplast</keyword>
<dbReference type="GO" id="GO:0008033">
    <property type="term" value="P:tRNA processing"/>
    <property type="evidence" value="ECO:0007669"/>
    <property type="project" value="UniProtKB-KW"/>
</dbReference>
<evidence type="ECO:0000313" key="12">
    <source>
        <dbReference type="EMBL" id="QKE47972.1"/>
    </source>
</evidence>
<dbReference type="EMBL" id="MN936019">
    <property type="protein sequence ID" value="QKE47972.1"/>
    <property type="molecule type" value="Genomic_DNA"/>
</dbReference>
<dbReference type="AlphaFoldDB" id="A0A7D3QCV8"/>
<dbReference type="RefSeq" id="YP_009865687.1">
    <property type="nucleotide sequence ID" value="NC_049046.1"/>
</dbReference>
<dbReference type="PANTHER" id="PTHR34811:SF1">
    <property type="entry name" value="MATURASE K"/>
    <property type="match status" value="1"/>
</dbReference>
<organism evidence="12">
    <name type="scientific">Dalbergia cearensis</name>
    <dbReference type="NCBI Taxonomy" id="1353446"/>
    <lineage>
        <taxon>Eukaryota</taxon>
        <taxon>Viridiplantae</taxon>
        <taxon>Streptophyta</taxon>
        <taxon>Embryophyta</taxon>
        <taxon>Tracheophyta</taxon>
        <taxon>Spermatophyta</taxon>
        <taxon>Magnoliopsida</taxon>
        <taxon>eudicotyledons</taxon>
        <taxon>Gunneridae</taxon>
        <taxon>Pentapetalae</taxon>
        <taxon>rosids</taxon>
        <taxon>fabids</taxon>
        <taxon>Fabales</taxon>
        <taxon>Fabaceae</taxon>
        <taxon>Papilionoideae</taxon>
        <taxon>50 kb inversion clade</taxon>
        <taxon>dalbergioids sensu lato</taxon>
        <taxon>Dalbergieae</taxon>
        <taxon>Dalbergia clade</taxon>
        <taxon>Dalbergia</taxon>
    </lineage>
</organism>
<geneLocation type="chloroplast" evidence="12"/>
<evidence type="ECO:0000256" key="5">
    <source>
        <dbReference type="ARBA" id="ARBA00022664"/>
    </source>
</evidence>
<dbReference type="InterPro" id="IPR002866">
    <property type="entry name" value="Maturase_MatK"/>
</dbReference>
<proteinExistence type="inferred from homology"/>
<dbReference type="GO" id="GO:0003723">
    <property type="term" value="F:RNA binding"/>
    <property type="evidence" value="ECO:0007669"/>
    <property type="project" value="UniProtKB-KW"/>
</dbReference>
<dbReference type="Pfam" id="PF01348">
    <property type="entry name" value="Intron_maturas2"/>
    <property type="match status" value="1"/>
</dbReference>
<evidence type="ECO:0000259" key="10">
    <source>
        <dbReference type="Pfam" id="PF01348"/>
    </source>
</evidence>
<dbReference type="InterPro" id="IPR024942">
    <property type="entry name" value="Maturase_MatK_N"/>
</dbReference>
<evidence type="ECO:0000256" key="3">
    <source>
        <dbReference type="ARBA" id="ARBA00022528"/>
    </source>
</evidence>
<evidence type="ECO:0000256" key="6">
    <source>
        <dbReference type="ARBA" id="ARBA00022694"/>
    </source>
</evidence>
<evidence type="ECO:0000259" key="11">
    <source>
        <dbReference type="Pfam" id="PF01824"/>
    </source>
</evidence>
<name>A0A7D3QCV8_9FABA</name>
<comment type="subcellular location">
    <subcellularLocation>
        <location evidence="1 8">Plastid</location>
        <location evidence="1 8">Chloroplast</location>
    </subcellularLocation>
</comment>
<keyword evidence="6 8" id="KW-0819">tRNA processing</keyword>
<dbReference type="InterPro" id="IPR024937">
    <property type="entry name" value="Domain_X"/>
</dbReference>
<evidence type="ECO:0000256" key="1">
    <source>
        <dbReference type="ARBA" id="ARBA00004229"/>
    </source>
</evidence>
<feature type="domain" description="Domain X" evidence="10">
    <location>
        <begin position="367"/>
        <end position="486"/>
    </location>
</feature>
<reference evidence="12" key="1">
    <citation type="journal article" date="2020" name="Zhi Wu Fen Lei Xue Bao">
        <title>Comparative analysis of complete plastid genome reveals powerful barcode regions for identifying wood of Dalbergia odorifera and D. tonkinensis (Leguminosae).</title>
        <authorList>
            <person name="Qin M."/>
            <person name="Zhu C.-J."/>
            <person name="Yang J.-B."/>
            <person name="Vatanparast M."/>
            <person name="Schley R."/>
            <person name="Lai Q."/>
            <person name="Zhang D.-Y."/>
            <person name="Tu T.-Y."/>
            <person name="Klitgaard B.B."/>
            <person name="Li S.-J."/>
            <person name="Zhang D.-X."/>
        </authorList>
    </citation>
    <scope>NUCLEOTIDE SEQUENCE</scope>
    <source>
        <strain evidence="12">A</strain>
    </source>
</reference>
<evidence type="ECO:0000256" key="8">
    <source>
        <dbReference type="HAMAP-Rule" id="MF_01390"/>
    </source>
</evidence>
<evidence type="ECO:0000256" key="7">
    <source>
        <dbReference type="ARBA" id="ARBA00022884"/>
    </source>
</evidence>
<accession>A0A7D3QCV8</accession>
<keyword evidence="4 9" id="KW-0934">Plastid</keyword>
<gene>
    <name evidence="8 12" type="primary">matK</name>
</gene>
<evidence type="ECO:0000256" key="9">
    <source>
        <dbReference type="RuleBase" id="RU004226"/>
    </source>
</evidence>
<protein>
    <recommendedName>
        <fullName evidence="8">Maturase K</fullName>
    </recommendedName>
    <alternativeName>
        <fullName evidence="8">Intron maturase</fullName>
    </alternativeName>
</protein>
<dbReference type="Pfam" id="PF01824">
    <property type="entry name" value="MatK_N"/>
    <property type="match status" value="1"/>
</dbReference>
<dbReference type="GO" id="GO:0009507">
    <property type="term" value="C:chloroplast"/>
    <property type="evidence" value="ECO:0007669"/>
    <property type="project" value="UniProtKB-SubCell"/>
</dbReference>
<sequence>MEDYQIYLELDRSRQQNFLYPLIFREYIYGLAYGHDLNRNRSILVENVDYDKKSSLLIVKRLITRMYQQNHLILFANDSNKKNPFWGYNKNLYSQKISEGFAVVAEIPFSRQLQFRSSLEESEIIKSFNNLRSIHSIFSFFEDKFTYFNFVSDVQIPYPIHLEILVQSLRYWVKDPPFFHLLRLFIYEYCNWNSLITKKKLISTFSKSNPRILLFLYNFYVCEHESIFLFLRKRSSYLRLNSFIVIFERIYFYAKIEHLVEVFSKNFSSTLSFFKDPLIHYVRYQGKAILASKNAPLLMNKWKHYLIYFWQCHFDVWSQPGTIHINPLLSENSFHFFLGGYLSNVRLNFSVVRNQMLENSFLIEILMKKLDTIVPIIPLIRSLAKAKFCNILGHPISKPVWADSSDFDIINRFLRICRNFSHYYNGSSKKKSLYRIKYILRLSCIKTLARKHKSTVRTFLKRLYSEELLEEFFTEEEEILSLIFPRVSSTLQRLYRGRIWYLDILFTFQQRSGQCKWINRNYPKK</sequence>
<comment type="similarity">
    <text evidence="2 8">Belongs to the intron maturase 2 family. MatK subfamily.</text>
</comment>
<dbReference type="GO" id="GO:0008380">
    <property type="term" value="P:RNA splicing"/>
    <property type="evidence" value="ECO:0007669"/>
    <property type="project" value="UniProtKB-UniRule"/>
</dbReference>
<feature type="domain" description="Maturase MatK N-terminal" evidence="11">
    <location>
        <begin position="1"/>
        <end position="337"/>
    </location>
</feature>
<dbReference type="HAMAP" id="MF_01390">
    <property type="entry name" value="MatK"/>
    <property type="match status" value="1"/>
</dbReference>
<dbReference type="PANTHER" id="PTHR34811">
    <property type="entry name" value="MATURASE K"/>
    <property type="match status" value="1"/>
</dbReference>
<comment type="function">
    <text evidence="8 9">Usually encoded in the trnK tRNA gene intron. Probably assists in splicing its own and other chloroplast group II introns.</text>
</comment>
<dbReference type="GeneID" id="55755618"/>
<evidence type="ECO:0000256" key="2">
    <source>
        <dbReference type="ARBA" id="ARBA00006621"/>
    </source>
</evidence>
<keyword evidence="7 8" id="KW-0694">RNA-binding</keyword>